<evidence type="ECO:0000256" key="8">
    <source>
        <dbReference type="SAM" id="MobiDB-lite"/>
    </source>
</evidence>
<evidence type="ECO:0000256" key="5">
    <source>
        <dbReference type="ARBA" id="ARBA00022989"/>
    </source>
</evidence>
<accession>A0A229TBZ9</accession>
<dbReference type="EMBL" id="NMUL01000010">
    <property type="protein sequence ID" value="OXM68520.1"/>
    <property type="molecule type" value="Genomic_DNA"/>
</dbReference>
<dbReference type="InterPro" id="IPR004563">
    <property type="entry name" value="Apolipo_AcylTrfase"/>
</dbReference>
<dbReference type="SUPFAM" id="SSF56317">
    <property type="entry name" value="Carbon-nitrogen hydrolase"/>
    <property type="match status" value="1"/>
</dbReference>
<reference evidence="12" key="1">
    <citation type="submission" date="2017-07" db="EMBL/GenBank/DDBJ databases">
        <title>Comparative genome mining reveals phylogenetic distribution patterns of secondary metabolites in Amycolatopsis.</title>
        <authorList>
            <person name="Adamek M."/>
            <person name="Alanjary M."/>
            <person name="Sales-Ortells H."/>
            <person name="Goodfellow M."/>
            <person name="Bull A.T."/>
            <person name="Kalinowski J."/>
            <person name="Ziemert N."/>
        </authorList>
    </citation>
    <scope>NUCLEOTIDE SEQUENCE [LARGE SCALE GENOMIC DNA]</scope>
    <source>
        <strain evidence="12">H5</strain>
    </source>
</reference>
<keyword evidence="2" id="KW-1003">Cell membrane</keyword>
<organism evidence="11 12">
    <name type="scientific">Amycolatopsis vastitatis</name>
    <dbReference type="NCBI Taxonomy" id="1905142"/>
    <lineage>
        <taxon>Bacteria</taxon>
        <taxon>Bacillati</taxon>
        <taxon>Actinomycetota</taxon>
        <taxon>Actinomycetes</taxon>
        <taxon>Pseudonocardiales</taxon>
        <taxon>Pseudonocardiaceae</taxon>
        <taxon>Amycolatopsis</taxon>
    </lineage>
</organism>
<dbReference type="PROSITE" id="PS50263">
    <property type="entry name" value="CN_HYDROLASE"/>
    <property type="match status" value="1"/>
</dbReference>
<name>A0A229TBZ9_9PSEU</name>
<dbReference type="GO" id="GO:0016410">
    <property type="term" value="F:N-acyltransferase activity"/>
    <property type="evidence" value="ECO:0007669"/>
    <property type="project" value="InterPro"/>
</dbReference>
<evidence type="ECO:0000256" key="3">
    <source>
        <dbReference type="ARBA" id="ARBA00022679"/>
    </source>
</evidence>
<dbReference type="RefSeq" id="WP_093947842.1">
    <property type="nucleotide sequence ID" value="NZ_NMUL01000010.1"/>
</dbReference>
<dbReference type="PANTHER" id="PTHR38686:SF1">
    <property type="entry name" value="APOLIPOPROTEIN N-ACYLTRANSFERASE"/>
    <property type="match status" value="1"/>
</dbReference>
<gene>
    <name evidence="11" type="ORF">CF165_13530</name>
</gene>
<dbReference type="AlphaFoldDB" id="A0A229TBZ9"/>
<dbReference type="OrthoDB" id="9811121at2"/>
<feature type="transmembrane region" description="Helical" evidence="9">
    <location>
        <begin position="116"/>
        <end position="135"/>
    </location>
</feature>
<evidence type="ECO:0000259" key="10">
    <source>
        <dbReference type="PROSITE" id="PS50263"/>
    </source>
</evidence>
<feature type="transmembrane region" description="Helical" evidence="9">
    <location>
        <begin position="155"/>
        <end position="183"/>
    </location>
</feature>
<comment type="caution">
    <text evidence="11">The sequence shown here is derived from an EMBL/GenBank/DDBJ whole genome shotgun (WGS) entry which is preliminary data.</text>
</comment>
<evidence type="ECO:0000256" key="2">
    <source>
        <dbReference type="ARBA" id="ARBA00022475"/>
    </source>
</evidence>
<feature type="transmembrane region" description="Helical" evidence="9">
    <location>
        <begin position="195"/>
        <end position="215"/>
    </location>
</feature>
<comment type="subcellular location">
    <subcellularLocation>
        <location evidence="1">Cell membrane</location>
        <topology evidence="1">Multi-pass membrane protein</topology>
    </subcellularLocation>
</comment>
<evidence type="ECO:0000313" key="11">
    <source>
        <dbReference type="EMBL" id="OXM68520.1"/>
    </source>
</evidence>
<dbReference type="InterPro" id="IPR036526">
    <property type="entry name" value="C-N_Hydrolase_sf"/>
</dbReference>
<sequence>MDSGRERANRARGLVAAALVGSAVLFFFGTGLTPVATLTWLAPLPVLLVAPRVSCLAAVTVAFVAFLLGTANSWAFQLRSHDTPLWPIGLLIDAGLAAVFAVTVAAFRLQLRRGRAVLATVTAPAVWTGVLYLVSITNPMGLGGTMSNLQGDVPVVLQAAAATGMWGVEFLVLLVPSALAVVLAPGFRAAARVRAGALAVTLLVVGLGAGALRLASEDAGPVRRVAAIATNQRAWAPNLASPAGRDLVAAYVDRIAALPAGVQTIVLPEQSFSSSEARPAALLEPMRQAAAVRRADIVVGFAYSDGKAKYNYALVFPADGGEPLTYLKHHDAVSPPGHDLVFVPGGETGVEICFDVNFPRPSRDYAQAGARILAIPASDEDDNGWQHSRTALVRGVENGQAVIWSDRTGTVLISDGWGRVRADAHTGGPGPFTTLVADVPLGPGATPYSRFGDWYAWLCLAVALSALVTAFPARKGKPPRDGSRTARAGSGNAEHGV</sequence>
<evidence type="ECO:0000313" key="12">
    <source>
        <dbReference type="Proteomes" id="UP000215199"/>
    </source>
</evidence>
<evidence type="ECO:0000256" key="6">
    <source>
        <dbReference type="ARBA" id="ARBA00023136"/>
    </source>
</evidence>
<dbReference type="Gene3D" id="3.60.110.10">
    <property type="entry name" value="Carbon-nitrogen hydrolase"/>
    <property type="match status" value="1"/>
</dbReference>
<dbReference type="InterPro" id="IPR003010">
    <property type="entry name" value="C-N_Hydrolase"/>
</dbReference>
<dbReference type="GO" id="GO:0042158">
    <property type="term" value="P:lipoprotein biosynthetic process"/>
    <property type="evidence" value="ECO:0007669"/>
    <property type="project" value="InterPro"/>
</dbReference>
<feature type="transmembrane region" description="Helical" evidence="9">
    <location>
        <begin position="15"/>
        <end position="41"/>
    </location>
</feature>
<feature type="transmembrane region" description="Helical" evidence="9">
    <location>
        <begin position="88"/>
        <end position="109"/>
    </location>
</feature>
<evidence type="ECO:0000256" key="9">
    <source>
        <dbReference type="SAM" id="Phobius"/>
    </source>
</evidence>
<keyword evidence="7 11" id="KW-0012">Acyltransferase</keyword>
<dbReference type="Pfam" id="PF20154">
    <property type="entry name" value="LNT_N"/>
    <property type="match status" value="1"/>
</dbReference>
<dbReference type="Proteomes" id="UP000215199">
    <property type="component" value="Unassembled WGS sequence"/>
</dbReference>
<keyword evidence="12" id="KW-1185">Reference proteome</keyword>
<feature type="domain" description="CN hydrolase" evidence="10">
    <location>
        <begin position="223"/>
        <end position="441"/>
    </location>
</feature>
<keyword evidence="4 9" id="KW-0812">Transmembrane</keyword>
<protein>
    <submittedName>
        <fullName evidence="11">Acyltransferase</fullName>
    </submittedName>
</protein>
<feature type="transmembrane region" description="Helical" evidence="9">
    <location>
        <begin position="53"/>
        <end position="76"/>
    </location>
</feature>
<dbReference type="GO" id="GO:0005886">
    <property type="term" value="C:plasma membrane"/>
    <property type="evidence" value="ECO:0007669"/>
    <property type="project" value="UniProtKB-SubCell"/>
</dbReference>
<keyword evidence="6 9" id="KW-0472">Membrane</keyword>
<feature type="region of interest" description="Disordered" evidence="8">
    <location>
        <begin position="473"/>
        <end position="497"/>
    </location>
</feature>
<keyword evidence="5 9" id="KW-1133">Transmembrane helix</keyword>
<dbReference type="PANTHER" id="PTHR38686">
    <property type="entry name" value="APOLIPOPROTEIN N-ACYLTRANSFERASE"/>
    <property type="match status" value="1"/>
</dbReference>
<proteinExistence type="predicted"/>
<keyword evidence="3 11" id="KW-0808">Transferase</keyword>
<evidence type="ECO:0000256" key="7">
    <source>
        <dbReference type="ARBA" id="ARBA00023315"/>
    </source>
</evidence>
<dbReference type="InterPro" id="IPR045378">
    <property type="entry name" value="LNT_N"/>
</dbReference>
<evidence type="ECO:0000256" key="4">
    <source>
        <dbReference type="ARBA" id="ARBA00022692"/>
    </source>
</evidence>
<dbReference type="Pfam" id="PF00795">
    <property type="entry name" value="CN_hydrolase"/>
    <property type="match status" value="1"/>
</dbReference>
<evidence type="ECO:0000256" key="1">
    <source>
        <dbReference type="ARBA" id="ARBA00004651"/>
    </source>
</evidence>